<comment type="caution">
    <text evidence="1">The sequence shown here is derived from an EMBL/GenBank/DDBJ whole genome shotgun (WGS) entry which is preliminary data.</text>
</comment>
<reference evidence="1 2" key="1">
    <citation type="submission" date="2019-03" db="EMBL/GenBank/DDBJ databases">
        <title>Sequencing the genomes of 1000 actinobacteria strains.</title>
        <authorList>
            <person name="Klenk H.-P."/>
        </authorList>
    </citation>
    <scope>NUCLEOTIDE SEQUENCE [LARGE SCALE GENOMIC DNA]</scope>
    <source>
        <strain evidence="1 2">DSM 43805</strain>
    </source>
</reference>
<proteinExistence type="predicted"/>
<protein>
    <submittedName>
        <fullName evidence="1">Uncharacterized protein</fullName>
    </submittedName>
</protein>
<name>A0A4R6JAE4_9ACTN</name>
<evidence type="ECO:0000313" key="1">
    <source>
        <dbReference type="EMBL" id="TDO31426.1"/>
    </source>
</evidence>
<dbReference type="EMBL" id="SNWR01000002">
    <property type="protein sequence ID" value="TDO31426.1"/>
    <property type="molecule type" value="Genomic_DNA"/>
</dbReference>
<organism evidence="1 2">
    <name type="scientific">Paractinoplanes brasiliensis</name>
    <dbReference type="NCBI Taxonomy" id="52695"/>
    <lineage>
        <taxon>Bacteria</taxon>
        <taxon>Bacillati</taxon>
        <taxon>Actinomycetota</taxon>
        <taxon>Actinomycetes</taxon>
        <taxon>Micromonosporales</taxon>
        <taxon>Micromonosporaceae</taxon>
        <taxon>Paractinoplanes</taxon>
    </lineage>
</organism>
<sequence>MRCPDLTSAEENRARERALATARGWRAEGLFEGFPDRVDWFHGSLPPDALARVLFIDYSYWNELSGGSRRPADVRATLESGALPGWVTEIGTDWCFELAARLATTPTVDDLIVMATPSLDKMVLLEGHARLSAVFVGGHDRRLTVNAYVGLSPAVTQWPCF</sequence>
<gene>
    <name evidence="1" type="ORF">C8E87_6850</name>
</gene>
<accession>A0A4R6JAE4</accession>
<dbReference type="Proteomes" id="UP000294901">
    <property type="component" value="Unassembled WGS sequence"/>
</dbReference>
<dbReference type="AlphaFoldDB" id="A0A4R6JAE4"/>
<evidence type="ECO:0000313" key="2">
    <source>
        <dbReference type="Proteomes" id="UP000294901"/>
    </source>
</evidence>
<keyword evidence="2" id="KW-1185">Reference proteome</keyword>